<organism evidence="3">
    <name type="scientific">freshwater metagenome</name>
    <dbReference type="NCBI Taxonomy" id="449393"/>
    <lineage>
        <taxon>unclassified sequences</taxon>
        <taxon>metagenomes</taxon>
        <taxon>ecological metagenomes</taxon>
    </lineage>
</organism>
<protein>
    <submittedName>
        <fullName evidence="3">Unannotated protein</fullName>
    </submittedName>
</protein>
<dbReference type="AlphaFoldDB" id="A0A6J7SN77"/>
<keyword evidence="1" id="KW-0472">Membrane</keyword>
<feature type="transmembrane region" description="Helical" evidence="1">
    <location>
        <begin position="31"/>
        <end position="52"/>
    </location>
</feature>
<accession>A0A6J7SN77</accession>
<evidence type="ECO:0000313" key="3">
    <source>
        <dbReference type="EMBL" id="CAB5042491.1"/>
    </source>
</evidence>
<dbReference type="EMBL" id="CAFBMC010000005">
    <property type="protein sequence ID" value="CAB4889025.1"/>
    <property type="molecule type" value="Genomic_DNA"/>
</dbReference>
<reference evidence="3" key="1">
    <citation type="submission" date="2020-05" db="EMBL/GenBank/DDBJ databases">
        <authorList>
            <person name="Chiriac C."/>
            <person name="Salcher M."/>
            <person name="Ghai R."/>
            <person name="Kavagutti S V."/>
        </authorList>
    </citation>
    <scope>NUCLEOTIDE SEQUENCE</scope>
</reference>
<dbReference type="EMBL" id="CAFBPZ010000143">
    <property type="protein sequence ID" value="CAB5042491.1"/>
    <property type="molecule type" value="Genomic_DNA"/>
</dbReference>
<gene>
    <name evidence="2" type="ORF">UFOPK3495_00198</name>
    <name evidence="3" type="ORF">UFOPK4237_01544</name>
</gene>
<evidence type="ECO:0000256" key="1">
    <source>
        <dbReference type="SAM" id="Phobius"/>
    </source>
</evidence>
<feature type="transmembrane region" description="Helical" evidence="1">
    <location>
        <begin position="58"/>
        <end position="77"/>
    </location>
</feature>
<keyword evidence="1" id="KW-1133">Transmembrane helix</keyword>
<proteinExistence type="predicted"/>
<name>A0A6J7SN77_9ZZZZ</name>
<keyword evidence="1" id="KW-0812">Transmembrane</keyword>
<sequence>MPLHSGTLYVEWTPVSVSNARYGYPMNRSRVASLLLAGLATIWLLVGANLGLTGAVVNATWLILGLSGALGAIWMAWSPRAQSIHEQDRSIDQTFTEL</sequence>
<evidence type="ECO:0000313" key="2">
    <source>
        <dbReference type="EMBL" id="CAB4889025.1"/>
    </source>
</evidence>